<dbReference type="InterPro" id="IPR019658">
    <property type="entry name" value="DUF2515"/>
</dbReference>
<dbReference type="RefSeq" id="WP_138129570.1">
    <property type="nucleotide sequence ID" value="NZ_SWLG01000031.1"/>
</dbReference>
<protein>
    <submittedName>
        <fullName evidence="1">DUF2515 domain-containing protein</fullName>
    </submittedName>
</protein>
<gene>
    <name evidence="1" type="ORF">FCL54_22610</name>
</gene>
<organism evidence="1 2">
    <name type="scientific">Exobacillus caeni</name>
    <dbReference type="NCBI Taxonomy" id="2574798"/>
    <lineage>
        <taxon>Bacteria</taxon>
        <taxon>Bacillati</taxon>
        <taxon>Bacillota</taxon>
        <taxon>Bacilli</taxon>
        <taxon>Bacillales</taxon>
        <taxon>Guptibacillaceae</taxon>
        <taxon>Exobacillus</taxon>
    </lineage>
</organism>
<evidence type="ECO:0000313" key="1">
    <source>
        <dbReference type="EMBL" id="TLS35051.1"/>
    </source>
</evidence>
<reference evidence="1 2" key="1">
    <citation type="submission" date="2019-04" db="EMBL/GenBank/DDBJ databases">
        <title>Bacillus caeni sp. nov., a bacterium isolated from mangrove sediment.</title>
        <authorList>
            <person name="Huang H."/>
            <person name="Mo K."/>
            <person name="Hu Y."/>
        </authorList>
    </citation>
    <scope>NUCLEOTIDE SEQUENCE [LARGE SCALE GENOMIC DNA]</scope>
    <source>
        <strain evidence="1 2">HB172195</strain>
    </source>
</reference>
<dbReference type="Proteomes" id="UP000308230">
    <property type="component" value="Unassembled WGS sequence"/>
</dbReference>
<proteinExistence type="predicted"/>
<accession>A0A5R9EW72</accession>
<dbReference type="Pfam" id="PF10720">
    <property type="entry name" value="DUF2515"/>
    <property type="match status" value="1"/>
</dbReference>
<dbReference type="EMBL" id="SWLG01000031">
    <property type="protein sequence ID" value="TLS35051.1"/>
    <property type="molecule type" value="Genomic_DNA"/>
</dbReference>
<comment type="caution">
    <text evidence="1">The sequence shown here is derived from an EMBL/GenBank/DDBJ whole genome shotgun (WGS) entry which is preliminary data.</text>
</comment>
<dbReference type="AlphaFoldDB" id="A0A5R9EW72"/>
<evidence type="ECO:0000313" key="2">
    <source>
        <dbReference type="Proteomes" id="UP000308230"/>
    </source>
</evidence>
<dbReference type="OrthoDB" id="2690514at2"/>
<name>A0A5R9EW72_9BACL</name>
<sequence>MFCLKKKVKTKSASLALLKLKDDLKKRSNGKAFVKKDHLSSEESKLLNQIRIQTNIKNENNITRTKAYFDIYSFHPEIHWSFLGHMVSRNGGWNMTDLKGEFFSKLLNKQEQIDFFGFLERGNWLIFQDVYPQFLLYKESLKRNRNLFYLLSFLNVSEFMEAVWNNFWKYRDSYVLAIALIINEQSYLEKRVIQNEIFHKNVFEKIEFKLQDILSLNHILFPFYNANLSHPLIGQTLHRFDSLHERILLGKRLYAVLFHPENLKNIFKWSKINPHTGSRKDYWPHLFNDINEDNPSRIPKLKIKNCRLRKDATRIYSPSLQYAWPNASHKKAETGDWFHDWKIIRYFDDIGKVSGEVEDDYCETLKKIELAAFAKETFF</sequence>
<keyword evidence="2" id="KW-1185">Reference proteome</keyword>